<dbReference type="VEuPathDB" id="PlasmoDB:PVP01_0116700"/>
<dbReference type="GO" id="GO:0005739">
    <property type="term" value="C:mitochondrion"/>
    <property type="evidence" value="ECO:0007669"/>
    <property type="project" value="TreeGrafter"/>
</dbReference>
<dbReference type="SMART" id="SM00382">
    <property type="entry name" value="AAA"/>
    <property type="match status" value="1"/>
</dbReference>
<protein>
    <submittedName>
        <fullName evidence="3">AAA family ATPase, putative</fullName>
    </submittedName>
</protein>
<accession>A0A564ZQK5</accession>
<dbReference type="OrthoDB" id="391872at2759"/>
<dbReference type="SUPFAM" id="SSF52540">
    <property type="entry name" value="P-loop containing nucleoside triphosphate hydrolases"/>
    <property type="match status" value="1"/>
</dbReference>
<feature type="compositionally biased region" description="Basic and acidic residues" evidence="1">
    <location>
        <begin position="267"/>
        <end position="329"/>
    </location>
</feature>
<dbReference type="InterPro" id="IPR003593">
    <property type="entry name" value="AAA+_ATPase"/>
</dbReference>
<dbReference type="EMBL" id="LT635612">
    <property type="protein sequence ID" value="VUZ93183.1"/>
    <property type="molecule type" value="Genomic_DNA"/>
</dbReference>
<proteinExistence type="predicted"/>
<feature type="compositionally biased region" description="Basic and acidic residues" evidence="1">
    <location>
        <begin position="41"/>
        <end position="50"/>
    </location>
</feature>
<feature type="region of interest" description="Disordered" evidence="1">
    <location>
        <begin position="28"/>
        <end position="123"/>
    </location>
</feature>
<organism evidence="3 4">
    <name type="scientific">Plasmodium vivax</name>
    <name type="common">malaria parasite P. vivax</name>
    <dbReference type="NCBI Taxonomy" id="5855"/>
    <lineage>
        <taxon>Eukaryota</taxon>
        <taxon>Sar</taxon>
        <taxon>Alveolata</taxon>
        <taxon>Apicomplexa</taxon>
        <taxon>Aconoidasida</taxon>
        <taxon>Haemosporida</taxon>
        <taxon>Plasmodiidae</taxon>
        <taxon>Plasmodium</taxon>
        <taxon>Plasmodium (Plasmodium)</taxon>
    </lineage>
</organism>
<dbReference type="GO" id="GO:0006508">
    <property type="term" value="P:proteolysis"/>
    <property type="evidence" value="ECO:0007669"/>
    <property type="project" value="TreeGrafter"/>
</dbReference>
<dbReference type="PANTHER" id="PTHR23076:SF97">
    <property type="entry name" value="ATP-DEPENDENT ZINC METALLOPROTEASE YME1L1"/>
    <property type="match status" value="1"/>
</dbReference>
<evidence type="ECO:0000313" key="3">
    <source>
        <dbReference type="EMBL" id="VUZ93183.1"/>
    </source>
</evidence>
<dbReference type="VEuPathDB" id="PlasmoDB:PVX_093570"/>
<gene>
    <name evidence="3" type="ORF">PVP01_0116700</name>
</gene>
<feature type="region of interest" description="Disordered" evidence="1">
    <location>
        <begin position="892"/>
        <end position="939"/>
    </location>
</feature>
<dbReference type="AlphaFoldDB" id="A0A564ZQK5"/>
<reference evidence="4" key="1">
    <citation type="submission" date="2016-07" db="EMBL/GenBank/DDBJ databases">
        <authorList>
            <consortium name="Pathogen Informatics"/>
        </authorList>
    </citation>
    <scope>NUCLEOTIDE SEQUENCE [LARGE SCALE GENOMIC DNA]</scope>
</reference>
<evidence type="ECO:0000259" key="2">
    <source>
        <dbReference type="SMART" id="SM00382"/>
    </source>
</evidence>
<feature type="compositionally biased region" description="Basic and acidic residues" evidence="1">
    <location>
        <begin position="222"/>
        <end position="249"/>
    </location>
</feature>
<feature type="compositionally biased region" description="Basic and acidic residues" evidence="1">
    <location>
        <begin position="742"/>
        <end position="756"/>
    </location>
</feature>
<feature type="compositionally biased region" description="Basic and acidic residues" evidence="1">
    <location>
        <begin position="201"/>
        <end position="216"/>
    </location>
</feature>
<feature type="compositionally biased region" description="Basic and acidic residues" evidence="1">
    <location>
        <begin position="905"/>
        <end position="939"/>
    </location>
</feature>
<feature type="region of interest" description="Disordered" evidence="1">
    <location>
        <begin position="184"/>
        <end position="330"/>
    </location>
</feature>
<dbReference type="InterPro" id="IPR025662">
    <property type="entry name" value="Sigma_54_int_dom_ATP-bd_1"/>
</dbReference>
<feature type="compositionally biased region" description="Low complexity" evidence="1">
    <location>
        <begin position="29"/>
        <end position="39"/>
    </location>
</feature>
<dbReference type="GO" id="GO:0004176">
    <property type="term" value="F:ATP-dependent peptidase activity"/>
    <property type="evidence" value="ECO:0007669"/>
    <property type="project" value="TreeGrafter"/>
</dbReference>
<feature type="compositionally biased region" description="Polar residues" evidence="1">
    <location>
        <begin position="1033"/>
        <end position="1042"/>
    </location>
</feature>
<sequence length="1178" mass="132995">MKGRGERRTNIEQVMSDYLINLSYLYKNSQSQSQSQGQSLSDHERGEGKVRRASSSRAELIRPEGLLAGKRESGSHERSGNGRSSHERSGNGRGSHGQSSRSSSCSASTNDGESPEGAKGKATHYDQMLNAIFPPREREIYLHLRKALQTQKHLADVEACEYLFCYLFVLAMKKMFYTIVLQRRGEHEERSAGEGGPNEYKGGDSRVCKGEDPNEYKEEEPIECKGEDPNECKGEDPNEGKPDGGEPEKAGAQPGDDPPGGAPPEKAQTEKAQTEKTQTEKAQTEKAQTEKAQTEKAQTEKAQTEKTQTEKTQTEKTQTEKTQTEKTQTEELLEDGCDNFGRNYIYLLLEALRNNKAYWLIPLSVLSCGYLCYRMKGRVAACINSYYLNVTKYFTSIFPTPGFPGDAAISKDYNHFFHNIQKNNVRTILFNPSNNTFTYLLSKATLPKGGANINIFNSNRVATLPSPSTQEETNNVYTIFYNDYIMKFLLKNKFYENVEIKLDDKMMKMSFAEFIKKNLLDIVTYGLSLATFFYLYERNLSLSSPFSSPDWSLHSRNRCNSLSDVILNDSTKKDIKGILFFLLFSKMFPESSHLSGYNTILFTGETGTGKSLLAKAIAKELDVEFIHLSGSTFIELYIGNGASKLRSHFKRAKRTSKSVLLFIDEIDSIGLSRCMNHEGGGNNANHEYTQTLNQLLIEMDSLHEYNREQLLMGSRGRHRGGGFLSGVRRAFMELLSPGAQPADERSEGGPHPEGRRHPNGYEVMQYYLSNDLTLQEVEELFNLRRHRAGKFILFIGATNRYKMLDPALVRSKRFDKVIHFHLPNLFTRRRLFEFYLAKYAAAAPTMGAVPSTAVRLSPTPPLSSPMRHKFGGRFNALHPGAADKYEHLLKSLSRGGGGDQEGSYGEDRYKEGRYGEDRYKEDRYPDGRYSEDRYPDGRYSEDRYADCPVDTLALSLLTTLFNCADIDEIVHSVQMKSLTRSGQQRHPQSYQQSYKQHPPHRQSHNLGSALFEVVDSALFNKFTHDSHGEKLSAQGSKTETSGSNGGANGKLSGNNWCTDADYDDYLSKFVLFCNDELEKRINGQESRRNEQRAGGHEGHGGHSHGEALTFEDLLFFKDFEKLKIKIWRDEDMNFLLQNGFCVNGGFAPPGRSYHLCLLWRSIESFYAALHASCRRADP</sequence>
<dbReference type="Gene3D" id="3.40.50.300">
    <property type="entry name" value="P-loop containing nucleotide triphosphate hydrolases"/>
    <property type="match status" value="1"/>
</dbReference>
<dbReference type="VEuPathDB" id="PlasmoDB:PVW1_010021100"/>
<dbReference type="PROSITE" id="PS00675">
    <property type="entry name" value="SIGMA54_INTERACT_1"/>
    <property type="match status" value="1"/>
</dbReference>
<feature type="domain" description="AAA+ ATPase" evidence="2">
    <location>
        <begin position="596"/>
        <end position="824"/>
    </location>
</feature>
<feature type="region of interest" description="Disordered" evidence="1">
    <location>
        <begin position="1083"/>
        <end position="1104"/>
    </location>
</feature>
<dbReference type="Proteomes" id="UP000220605">
    <property type="component" value="Chromosome 1"/>
</dbReference>
<dbReference type="Pfam" id="PF00004">
    <property type="entry name" value="AAA"/>
    <property type="match status" value="2"/>
</dbReference>
<dbReference type="VEuPathDB" id="PlasmoDB:PVPAM_010030000"/>
<dbReference type="InterPro" id="IPR027417">
    <property type="entry name" value="P-loop_NTPase"/>
</dbReference>
<dbReference type="PANTHER" id="PTHR23076">
    <property type="entry name" value="METALLOPROTEASE M41 FTSH"/>
    <property type="match status" value="1"/>
</dbReference>
<feature type="region of interest" description="Disordered" evidence="1">
    <location>
        <begin position="738"/>
        <end position="757"/>
    </location>
</feature>
<dbReference type="InterPro" id="IPR003959">
    <property type="entry name" value="ATPase_AAA_core"/>
</dbReference>
<evidence type="ECO:0000256" key="1">
    <source>
        <dbReference type="SAM" id="MobiDB-lite"/>
    </source>
</evidence>
<feature type="region of interest" description="Disordered" evidence="1">
    <location>
        <begin position="977"/>
        <end position="1003"/>
    </location>
</feature>
<feature type="compositionally biased region" description="Basic and acidic residues" evidence="1">
    <location>
        <begin position="69"/>
        <end position="90"/>
    </location>
</feature>
<evidence type="ECO:0000313" key="4">
    <source>
        <dbReference type="Proteomes" id="UP000220605"/>
    </source>
</evidence>
<dbReference type="GO" id="GO:0005524">
    <property type="term" value="F:ATP binding"/>
    <property type="evidence" value="ECO:0007669"/>
    <property type="project" value="InterPro"/>
</dbReference>
<dbReference type="GO" id="GO:0016887">
    <property type="term" value="F:ATP hydrolysis activity"/>
    <property type="evidence" value="ECO:0007669"/>
    <property type="project" value="InterPro"/>
</dbReference>
<name>A0A564ZQK5_PLAVI</name>
<feature type="region of interest" description="Disordered" evidence="1">
    <location>
        <begin position="1028"/>
        <end position="1050"/>
    </location>
</feature>
<feature type="compositionally biased region" description="Polar residues" evidence="1">
    <location>
        <begin position="977"/>
        <end position="995"/>
    </location>
</feature>
<feature type="compositionally biased region" description="Low complexity" evidence="1">
    <location>
        <begin position="96"/>
        <end position="108"/>
    </location>
</feature>